<name>A0A915ZVW8_9GLOM</name>
<feature type="compositionally biased region" description="Acidic residues" evidence="1">
    <location>
        <begin position="145"/>
        <end position="162"/>
    </location>
</feature>
<feature type="compositionally biased region" description="Acidic residues" evidence="1">
    <location>
        <begin position="220"/>
        <end position="234"/>
    </location>
</feature>
<sequence>MSFIPFIPSKMSDSSLAGTSAAATSDISTFVAEKGDNNKAELLSSILKTQRFLKECGYKKAIIDESSILLELPNNHKFQVPVVDIDHNKDNIDDNDGEVTEDDVYHYGYESDKTIDIIEDEEDKEDEEMQDQLIHDYGGEKVVPDEDGEKMDIEENEEDEIIHDDGGEKMAPDEKMDIEENEEDEKGEEDQLFLGEEKGEEEDKDEKGEEDQQLILGEEKGEEEDEDEKEEEDQQLILGEEKDEEEDEEEKGKENQQLILGEEKDEEEDEEEKGKEDQLIFGEEIGEKIGEEEDEEVNEEENHSIPESTINMGRHLHILLNNNDILNKEEYRYFLIDHLSKIASVDEFFSTNIDKFVFIEVFSKRASISYILNNEKEETGEGSLDHQIISPDDPIINRDIIAEINDPSLLVNLSDSREFENKKKLACTAITNIILNIYDLSLKDQVSTEILRRRQFRHLILFLEYYERLEIYCSINYERNKGETIKSQVITMIEKSSKLPDQIAPRLKATTISTILNKAVRAKRLLEIASDNYNIVYAFSDLDPYLFTAKKIGVVNFERWLELVRTNQLVSRLDRKRLYKAFKNEAKRKRIEKLNKIYNT</sequence>
<dbReference type="VEuPathDB" id="FungiDB:RhiirFUN_007776"/>
<dbReference type="AlphaFoldDB" id="A0A915ZVW8"/>
<accession>A0A915ZVW8</accession>
<feature type="region of interest" description="Disordered" evidence="1">
    <location>
        <begin position="134"/>
        <end position="298"/>
    </location>
</feature>
<evidence type="ECO:0000313" key="3">
    <source>
        <dbReference type="Proteomes" id="UP000684084"/>
    </source>
</evidence>
<evidence type="ECO:0000256" key="1">
    <source>
        <dbReference type="SAM" id="MobiDB-lite"/>
    </source>
</evidence>
<protein>
    <submittedName>
        <fullName evidence="2">Uncharacterized protein</fullName>
    </submittedName>
</protein>
<comment type="caution">
    <text evidence="2">The sequence shown here is derived from an EMBL/GenBank/DDBJ whole genome shotgun (WGS) entry which is preliminary data.</text>
</comment>
<evidence type="ECO:0000313" key="2">
    <source>
        <dbReference type="EMBL" id="CAB5391916.1"/>
    </source>
</evidence>
<dbReference type="Proteomes" id="UP000684084">
    <property type="component" value="Unassembled WGS sequence"/>
</dbReference>
<feature type="compositionally biased region" description="Basic and acidic residues" evidence="1">
    <location>
        <begin position="163"/>
        <end position="175"/>
    </location>
</feature>
<reference evidence="2" key="1">
    <citation type="submission" date="2020-05" db="EMBL/GenBank/DDBJ databases">
        <authorList>
            <person name="Rincon C."/>
            <person name="Sanders R I."/>
            <person name="Robbins C."/>
            <person name="Chaturvedi A."/>
        </authorList>
    </citation>
    <scope>NUCLEOTIDE SEQUENCE</scope>
    <source>
        <strain evidence="2">CHB12</strain>
    </source>
</reference>
<proteinExistence type="predicted"/>
<feature type="compositionally biased region" description="Acidic residues" evidence="1">
    <location>
        <begin position="176"/>
        <end position="191"/>
    </location>
</feature>
<feature type="compositionally biased region" description="Basic and acidic residues" evidence="1">
    <location>
        <begin position="134"/>
        <end position="144"/>
    </location>
</feature>
<dbReference type="EMBL" id="CAGKOT010000074">
    <property type="protein sequence ID" value="CAB5391916.1"/>
    <property type="molecule type" value="Genomic_DNA"/>
</dbReference>
<feature type="compositionally biased region" description="Acidic residues" evidence="1">
    <location>
        <begin position="198"/>
        <end position="212"/>
    </location>
</feature>
<gene>
    <name evidence="2" type="ORF">CHRIB12_LOCUS22157</name>
</gene>
<dbReference type="OrthoDB" id="2421935at2759"/>
<organism evidence="2 3">
    <name type="scientific">Rhizophagus irregularis</name>
    <dbReference type="NCBI Taxonomy" id="588596"/>
    <lineage>
        <taxon>Eukaryota</taxon>
        <taxon>Fungi</taxon>
        <taxon>Fungi incertae sedis</taxon>
        <taxon>Mucoromycota</taxon>
        <taxon>Glomeromycotina</taxon>
        <taxon>Glomeromycetes</taxon>
        <taxon>Glomerales</taxon>
        <taxon>Glomeraceae</taxon>
        <taxon>Rhizophagus</taxon>
    </lineage>
</organism>